<protein>
    <recommendedName>
        <fullName evidence="2">Reverse transcriptase/retrotransposon-derived protein RNase H-like domain-containing protein</fullName>
    </recommendedName>
</protein>
<keyword evidence="1" id="KW-0511">Multifunctional enzyme</keyword>
<dbReference type="Proteomes" id="UP000824469">
    <property type="component" value="Unassembled WGS sequence"/>
</dbReference>
<evidence type="ECO:0000256" key="1">
    <source>
        <dbReference type="ARBA" id="ARBA00023268"/>
    </source>
</evidence>
<name>A0AA38FQQ1_TAXCH</name>
<proteinExistence type="predicted"/>
<dbReference type="InterPro" id="IPR050951">
    <property type="entry name" value="Retrovirus_Pol_polyprotein"/>
</dbReference>
<reference evidence="3 4" key="1">
    <citation type="journal article" date="2021" name="Nat. Plants">
        <title>The Taxus genome provides insights into paclitaxel biosynthesis.</title>
        <authorList>
            <person name="Xiong X."/>
            <person name="Gou J."/>
            <person name="Liao Q."/>
            <person name="Li Y."/>
            <person name="Zhou Q."/>
            <person name="Bi G."/>
            <person name="Li C."/>
            <person name="Du R."/>
            <person name="Wang X."/>
            <person name="Sun T."/>
            <person name="Guo L."/>
            <person name="Liang H."/>
            <person name="Lu P."/>
            <person name="Wu Y."/>
            <person name="Zhang Z."/>
            <person name="Ro D.K."/>
            <person name="Shang Y."/>
            <person name="Huang S."/>
            <person name="Yan J."/>
        </authorList>
    </citation>
    <scope>NUCLEOTIDE SEQUENCE [LARGE SCALE GENOMIC DNA]</scope>
    <source>
        <strain evidence="3">Ta-2019</strain>
    </source>
</reference>
<dbReference type="Gene3D" id="3.10.20.370">
    <property type="match status" value="1"/>
</dbReference>
<evidence type="ECO:0000259" key="2">
    <source>
        <dbReference type="Pfam" id="PF17919"/>
    </source>
</evidence>
<gene>
    <name evidence="3" type="ORF">KI387_036366</name>
</gene>
<dbReference type="FunFam" id="3.30.70.270:FF:000020">
    <property type="entry name" value="Transposon Tf2-6 polyprotein-like Protein"/>
    <property type="match status" value="1"/>
</dbReference>
<keyword evidence="4" id="KW-1185">Reference proteome</keyword>
<accession>A0AA38FQQ1</accession>
<dbReference type="PANTHER" id="PTHR37984">
    <property type="entry name" value="PROTEIN CBG26694"/>
    <property type="match status" value="1"/>
</dbReference>
<dbReference type="InterPro" id="IPR043128">
    <property type="entry name" value="Rev_trsase/Diguanyl_cyclase"/>
</dbReference>
<feature type="domain" description="Reverse transcriptase/retrotransposon-derived protein RNase H-like" evidence="2">
    <location>
        <begin position="58"/>
        <end position="156"/>
    </location>
</feature>
<sequence length="229" mass="25866">MIDPERVEAIRALSLPSHKKALQSFLGRINFVRKFVPNFAALVKPITLMLKKSMAFKWTAEGKASFEAIKEAISQAPTLVNLDFSKDFMLYAFGGGDTISAILAQQNKEGLEKLVAFFSQGLEEYETRYSFVEKHVLAVIRILKKFKHLVSNNKIQLLVSHAGVKDFLLNKDLYEKHVGWITRVMEYDIEIKVSKLVCGKGLCEQLALSQQVEAVDEKETTLVLQDGQE</sequence>
<dbReference type="PANTHER" id="PTHR37984:SF5">
    <property type="entry name" value="PROTEIN NYNRIN-LIKE"/>
    <property type="match status" value="1"/>
</dbReference>
<dbReference type="EMBL" id="JAHRHJ020000007">
    <property type="protein sequence ID" value="KAH9308455.1"/>
    <property type="molecule type" value="Genomic_DNA"/>
</dbReference>
<organism evidence="3 4">
    <name type="scientific">Taxus chinensis</name>
    <name type="common">Chinese yew</name>
    <name type="synonym">Taxus wallichiana var. chinensis</name>
    <dbReference type="NCBI Taxonomy" id="29808"/>
    <lineage>
        <taxon>Eukaryota</taxon>
        <taxon>Viridiplantae</taxon>
        <taxon>Streptophyta</taxon>
        <taxon>Embryophyta</taxon>
        <taxon>Tracheophyta</taxon>
        <taxon>Spermatophyta</taxon>
        <taxon>Pinopsida</taxon>
        <taxon>Pinidae</taxon>
        <taxon>Conifers II</taxon>
        <taxon>Cupressales</taxon>
        <taxon>Taxaceae</taxon>
        <taxon>Taxus</taxon>
    </lineage>
</organism>
<dbReference type="Pfam" id="PF17919">
    <property type="entry name" value="RT_RNaseH_2"/>
    <property type="match status" value="1"/>
</dbReference>
<evidence type="ECO:0000313" key="4">
    <source>
        <dbReference type="Proteomes" id="UP000824469"/>
    </source>
</evidence>
<dbReference type="SUPFAM" id="SSF56672">
    <property type="entry name" value="DNA/RNA polymerases"/>
    <property type="match status" value="1"/>
</dbReference>
<dbReference type="InterPro" id="IPR043502">
    <property type="entry name" value="DNA/RNA_pol_sf"/>
</dbReference>
<dbReference type="Gene3D" id="3.30.70.270">
    <property type="match status" value="1"/>
</dbReference>
<evidence type="ECO:0000313" key="3">
    <source>
        <dbReference type="EMBL" id="KAH9308455.1"/>
    </source>
</evidence>
<dbReference type="InterPro" id="IPR041577">
    <property type="entry name" value="RT_RNaseH_2"/>
</dbReference>
<comment type="caution">
    <text evidence="3">The sequence shown here is derived from an EMBL/GenBank/DDBJ whole genome shotgun (WGS) entry which is preliminary data.</text>
</comment>
<dbReference type="AlphaFoldDB" id="A0AA38FQQ1"/>
<dbReference type="GO" id="GO:0003824">
    <property type="term" value="F:catalytic activity"/>
    <property type="evidence" value="ECO:0007669"/>
    <property type="project" value="UniProtKB-KW"/>
</dbReference>